<reference evidence="1" key="1">
    <citation type="journal article" date="2020" name="Nature">
        <title>Giant virus diversity and host interactions through global metagenomics.</title>
        <authorList>
            <person name="Schulz F."/>
            <person name="Roux S."/>
            <person name="Paez-Espino D."/>
            <person name="Jungbluth S."/>
            <person name="Walsh D.A."/>
            <person name="Denef V.J."/>
            <person name="McMahon K.D."/>
            <person name="Konstantinidis K.T."/>
            <person name="Eloe-Fadrosh E.A."/>
            <person name="Kyrpides N.C."/>
            <person name="Woyke T."/>
        </authorList>
    </citation>
    <scope>NUCLEOTIDE SEQUENCE</scope>
    <source>
        <strain evidence="1">GVMAG-M-3300023179-27</strain>
    </source>
</reference>
<organism evidence="1">
    <name type="scientific">viral metagenome</name>
    <dbReference type="NCBI Taxonomy" id="1070528"/>
    <lineage>
        <taxon>unclassified sequences</taxon>
        <taxon>metagenomes</taxon>
        <taxon>organismal metagenomes</taxon>
    </lineage>
</organism>
<dbReference type="AlphaFoldDB" id="A0A6C0EB74"/>
<sequence>MTDIPAPEFNLIIDEYIRQKTLKKFLAKEYECSLSECFQKAGFFNRALENIINEINVSRYENGIYYKFYKMDNSNNLVSADRIWIEVKKTKLLEMYNDKQTPINIKIAIHLFMERNKFLSETMHFNAKICLNDMFDSLKVLRVIMRHDVDFTYSHEKAYIKDLNYDGSENVYIQVKKSQA</sequence>
<protein>
    <submittedName>
        <fullName evidence="1">Uncharacterized protein</fullName>
    </submittedName>
</protein>
<proteinExistence type="predicted"/>
<name>A0A6C0EB74_9ZZZZ</name>
<dbReference type="EMBL" id="MN739789">
    <property type="protein sequence ID" value="QHT26427.1"/>
    <property type="molecule type" value="Genomic_DNA"/>
</dbReference>
<evidence type="ECO:0000313" key="1">
    <source>
        <dbReference type="EMBL" id="QHT26427.1"/>
    </source>
</evidence>
<accession>A0A6C0EB74</accession>